<dbReference type="EMBL" id="JAAGAX010000005">
    <property type="protein sequence ID" value="KAF2316443.1"/>
    <property type="molecule type" value="Genomic_DNA"/>
</dbReference>
<dbReference type="AlphaFoldDB" id="A0A6A6MW75"/>
<protein>
    <submittedName>
        <fullName evidence="1">Uncharacterized protein</fullName>
    </submittedName>
</protein>
<proteinExistence type="predicted"/>
<dbReference type="PANTHER" id="PTHR34280">
    <property type="entry name" value="OS01G0920100 PROTEIN"/>
    <property type="match status" value="1"/>
</dbReference>
<reference evidence="1 2" key="1">
    <citation type="journal article" date="2020" name="Mol. Plant">
        <title>The Chromosome-Based Rubber Tree Genome Provides New Insights into Spurge Genome Evolution and Rubber Biosynthesis.</title>
        <authorList>
            <person name="Liu J."/>
            <person name="Shi C."/>
            <person name="Shi C.C."/>
            <person name="Li W."/>
            <person name="Zhang Q.J."/>
            <person name="Zhang Y."/>
            <person name="Li K."/>
            <person name="Lu H.F."/>
            <person name="Shi C."/>
            <person name="Zhu S.T."/>
            <person name="Xiao Z.Y."/>
            <person name="Nan H."/>
            <person name="Yue Y."/>
            <person name="Zhu X.G."/>
            <person name="Wu Y."/>
            <person name="Hong X.N."/>
            <person name="Fan G.Y."/>
            <person name="Tong Y."/>
            <person name="Zhang D."/>
            <person name="Mao C.L."/>
            <person name="Liu Y.L."/>
            <person name="Hao S.J."/>
            <person name="Liu W.Q."/>
            <person name="Lv M.Q."/>
            <person name="Zhang H.B."/>
            <person name="Liu Y."/>
            <person name="Hu-Tang G.R."/>
            <person name="Wang J.P."/>
            <person name="Wang J.H."/>
            <person name="Sun Y.H."/>
            <person name="Ni S.B."/>
            <person name="Chen W.B."/>
            <person name="Zhang X.C."/>
            <person name="Jiao Y.N."/>
            <person name="Eichler E.E."/>
            <person name="Li G.H."/>
            <person name="Liu X."/>
            <person name="Gao L.Z."/>
        </authorList>
    </citation>
    <scope>NUCLEOTIDE SEQUENCE [LARGE SCALE GENOMIC DNA]</scope>
    <source>
        <strain evidence="2">cv. GT1</strain>
        <tissue evidence="1">Leaf</tissue>
    </source>
</reference>
<dbReference type="InterPro" id="IPR038947">
    <property type="entry name" value="At3g27210-like"/>
</dbReference>
<dbReference type="Proteomes" id="UP000467840">
    <property type="component" value="Chromosome 15"/>
</dbReference>
<sequence>MGSCVSVHKSAPESAMKLGVSFGSKTDNLVIPESPIKDKHVNVDPPIKTFADCGSKDETFFDSQPWLESDCEDDFFSVNGEFTPSCGSTPVHHNFFMGTPKINKTTLEDRPPGSIPEPSPTGKKKRLSELFKESLREEPEADDLHNSGKQNTANGKIEVKPTILDVLPKSASGTPYISGPNSVCGSERTANGDALIERDKSIKSAQCCLPSLISRCSAGERKKKMSPAPAIAVNDKA</sequence>
<evidence type="ECO:0000313" key="1">
    <source>
        <dbReference type="EMBL" id="KAF2316443.1"/>
    </source>
</evidence>
<name>A0A6A6MW75_HEVBR</name>
<keyword evidence="2" id="KW-1185">Reference proteome</keyword>
<organism evidence="1 2">
    <name type="scientific">Hevea brasiliensis</name>
    <name type="common">Para rubber tree</name>
    <name type="synonym">Siphonia brasiliensis</name>
    <dbReference type="NCBI Taxonomy" id="3981"/>
    <lineage>
        <taxon>Eukaryota</taxon>
        <taxon>Viridiplantae</taxon>
        <taxon>Streptophyta</taxon>
        <taxon>Embryophyta</taxon>
        <taxon>Tracheophyta</taxon>
        <taxon>Spermatophyta</taxon>
        <taxon>Magnoliopsida</taxon>
        <taxon>eudicotyledons</taxon>
        <taxon>Gunneridae</taxon>
        <taxon>Pentapetalae</taxon>
        <taxon>rosids</taxon>
        <taxon>fabids</taxon>
        <taxon>Malpighiales</taxon>
        <taxon>Euphorbiaceae</taxon>
        <taxon>Crotonoideae</taxon>
        <taxon>Micrandreae</taxon>
        <taxon>Hevea</taxon>
    </lineage>
</organism>
<dbReference type="PANTHER" id="PTHR34280:SF2">
    <property type="entry name" value="OS01G0920100 PROTEIN"/>
    <property type="match status" value="1"/>
</dbReference>
<dbReference type="OrthoDB" id="1925325at2759"/>
<evidence type="ECO:0000313" key="2">
    <source>
        <dbReference type="Proteomes" id="UP000467840"/>
    </source>
</evidence>
<gene>
    <name evidence="1" type="ORF">GH714_041784</name>
</gene>
<comment type="caution">
    <text evidence="1">The sequence shown here is derived from an EMBL/GenBank/DDBJ whole genome shotgun (WGS) entry which is preliminary data.</text>
</comment>
<accession>A0A6A6MW75</accession>